<accession>A0A4Y2BQ71</accession>
<name>A0A4Y2BQ71_ARAVE</name>
<protein>
    <submittedName>
        <fullName evidence="1">Uncharacterized protein</fullName>
    </submittedName>
</protein>
<gene>
    <name evidence="1" type="ORF">AVEN_219466_1</name>
</gene>
<evidence type="ECO:0000313" key="2">
    <source>
        <dbReference type="Proteomes" id="UP000499080"/>
    </source>
</evidence>
<evidence type="ECO:0000313" key="1">
    <source>
        <dbReference type="EMBL" id="GBL93334.1"/>
    </source>
</evidence>
<comment type="caution">
    <text evidence="1">The sequence shown here is derived from an EMBL/GenBank/DDBJ whole genome shotgun (WGS) entry which is preliminary data.</text>
</comment>
<dbReference type="Proteomes" id="UP000499080">
    <property type="component" value="Unassembled WGS sequence"/>
</dbReference>
<proteinExistence type="predicted"/>
<dbReference type="EMBL" id="BGPR01000093">
    <property type="protein sequence ID" value="GBL93334.1"/>
    <property type="molecule type" value="Genomic_DNA"/>
</dbReference>
<keyword evidence="2" id="KW-1185">Reference proteome</keyword>
<organism evidence="1 2">
    <name type="scientific">Araneus ventricosus</name>
    <name type="common">Orbweaver spider</name>
    <name type="synonym">Epeira ventricosa</name>
    <dbReference type="NCBI Taxonomy" id="182803"/>
    <lineage>
        <taxon>Eukaryota</taxon>
        <taxon>Metazoa</taxon>
        <taxon>Ecdysozoa</taxon>
        <taxon>Arthropoda</taxon>
        <taxon>Chelicerata</taxon>
        <taxon>Arachnida</taxon>
        <taxon>Araneae</taxon>
        <taxon>Araneomorphae</taxon>
        <taxon>Entelegynae</taxon>
        <taxon>Araneoidea</taxon>
        <taxon>Araneidae</taxon>
        <taxon>Araneus</taxon>
    </lineage>
</organism>
<sequence>MVTAYTFHKYEFSTKFRINKEDFILDEIHSSFSLWTNPETCSHDTRKDSNCDLAHSIRFGSTFCGSQLDLATRVFIALQLRAALHHLPCLSVGLLHPLSESRMFVFLRGVQIRYYYPFIRQTPYKYDDAEIFELEKFLFGRIFLDKEQ</sequence>
<dbReference type="AlphaFoldDB" id="A0A4Y2BQ71"/>
<reference evidence="1 2" key="1">
    <citation type="journal article" date="2019" name="Sci. Rep.">
        <title>Orb-weaving spider Araneus ventricosus genome elucidates the spidroin gene catalogue.</title>
        <authorList>
            <person name="Kono N."/>
            <person name="Nakamura H."/>
            <person name="Ohtoshi R."/>
            <person name="Moran D.A.P."/>
            <person name="Shinohara A."/>
            <person name="Yoshida Y."/>
            <person name="Fujiwara M."/>
            <person name="Mori M."/>
            <person name="Tomita M."/>
            <person name="Arakawa K."/>
        </authorList>
    </citation>
    <scope>NUCLEOTIDE SEQUENCE [LARGE SCALE GENOMIC DNA]</scope>
</reference>